<reference evidence="2 3" key="1">
    <citation type="journal article" date="2016" name="Genome Biol. Evol.">
        <title>Divergent and convergent evolution of fungal pathogenicity.</title>
        <authorList>
            <person name="Shang Y."/>
            <person name="Xiao G."/>
            <person name="Zheng P."/>
            <person name="Cen K."/>
            <person name="Zhan S."/>
            <person name="Wang C."/>
        </authorList>
    </citation>
    <scope>NUCLEOTIDE SEQUENCE [LARGE SCALE GENOMIC DNA]</scope>
    <source>
        <strain evidence="2 3">RCEF 2490</strain>
    </source>
</reference>
<sequence>MASTPAHPSIVIFPGAWHPAMCMAALVDSLQRIGFAAEAHTLRSVGDPAAGVADDAAHMLAVMRPLLDAGKDVVLVAHSYAGFPATSAISGLARRSRRAKNGSQTASGGVLGIIFLAGFVPVQGDSIYGLIGETWLPWQTPQEPKGLITVLDPRSVFYGDCSEDSAAPVMARLKGHSIKAFRGDDAIPHRIGWADEGFNGKRAYVRCTMDKALEFPAQELFTARTGLDWILKTMEASHSPFMSMPDATARVVADVISEFQAADAAATAP</sequence>
<dbReference type="InterPro" id="IPR029058">
    <property type="entry name" value="AB_hydrolase_fold"/>
</dbReference>
<dbReference type="InterPro" id="IPR000073">
    <property type="entry name" value="AB_hydrolase_1"/>
</dbReference>
<feature type="domain" description="AB hydrolase-1" evidence="1">
    <location>
        <begin position="10"/>
        <end position="250"/>
    </location>
</feature>
<dbReference type="EMBL" id="AZGY01000020">
    <property type="protein sequence ID" value="KZZ90880.1"/>
    <property type="molecule type" value="Genomic_DNA"/>
</dbReference>
<dbReference type="AlphaFoldDB" id="A0A166NLP9"/>
<evidence type="ECO:0000259" key="1">
    <source>
        <dbReference type="Pfam" id="PF12697"/>
    </source>
</evidence>
<dbReference type="Proteomes" id="UP000078544">
    <property type="component" value="Unassembled WGS sequence"/>
</dbReference>
<dbReference type="STRING" id="1081109.A0A166NLP9"/>
<keyword evidence="3" id="KW-1185">Reference proteome</keyword>
<accession>A0A166NLP9</accession>
<name>A0A166NLP9_9HYPO</name>
<dbReference type="PANTHER" id="PTHR37017">
    <property type="entry name" value="AB HYDROLASE-1 DOMAIN-CONTAINING PROTEIN-RELATED"/>
    <property type="match status" value="1"/>
</dbReference>
<dbReference type="PANTHER" id="PTHR37017:SF8">
    <property type="entry name" value="AB HYDROLASE-1 DOMAIN-CONTAINING PROTEIN"/>
    <property type="match status" value="1"/>
</dbReference>
<evidence type="ECO:0000313" key="3">
    <source>
        <dbReference type="Proteomes" id="UP000078544"/>
    </source>
</evidence>
<dbReference type="Pfam" id="PF12697">
    <property type="entry name" value="Abhydrolase_6"/>
    <property type="match status" value="1"/>
</dbReference>
<dbReference type="OrthoDB" id="408373at2759"/>
<gene>
    <name evidence="2" type="ORF">AAL_07106</name>
</gene>
<protein>
    <recommendedName>
        <fullName evidence="1">AB hydrolase-1 domain-containing protein</fullName>
    </recommendedName>
</protein>
<proteinExistence type="predicted"/>
<comment type="caution">
    <text evidence="2">The sequence shown here is derived from an EMBL/GenBank/DDBJ whole genome shotgun (WGS) entry which is preliminary data.</text>
</comment>
<dbReference type="Gene3D" id="3.40.50.1820">
    <property type="entry name" value="alpha/beta hydrolase"/>
    <property type="match status" value="1"/>
</dbReference>
<dbReference type="InterPro" id="IPR052897">
    <property type="entry name" value="Sec-Metab_Biosynth_Hydrolase"/>
</dbReference>
<evidence type="ECO:0000313" key="2">
    <source>
        <dbReference type="EMBL" id="KZZ90880.1"/>
    </source>
</evidence>
<dbReference type="SUPFAM" id="SSF53474">
    <property type="entry name" value="alpha/beta-Hydrolases"/>
    <property type="match status" value="1"/>
</dbReference>
<organism evidence="2 3">
    <name type="scientific">Moelleriella libera RCEF 2490</name>
    <dbReference type="NCBI Taxonomy" id="1081109"/>
    <lineage>
        <taxon>Eukaryota</taxon>
        <taxon>Fungi</taxon>
        <taxon>Dikarya</taxon>
        <taxon>Ascomycota</taxon>
        <taxon>Pezizomycotina</taxon>
        <taxon>Sordariomycetes</taxon>
        <taxon>Hypocreomycetidae</taxon>
        <taxon>Hypocreales</taxon>
        <taxon>Clavicipitaceae</taxon>
        <taxon>Moelleriella</taxon>
    </lineage>
</organism>